<gene>
    <name evidence="1" type="ORF">HPB49_004332</name>
</gene>
<dbReference type="EMBL" id="CM023472">
    <property type="protein sequence ID" value="KAH7958700.1"/>
    <property type="molecule type" value="Genomic_DNA"/>
</dbReference>
<keyword evidence="2" id="KW-1185">Reference proteome</keyword>
<evidence type="ECO:0000313" key="2">
    <source>
        <dbReference type="Proteomes" id="UP000821865"/>
    </source>
</evidence>
<protein>
    <submittedName>
        <fullName evidence="1">Uncharacterized protein</fullName>
    </submittedName>
</protein>
<sequence length="182" mass="19895">MVIVPPPVGLSWEETTRRCPDGVQLACHNAEDSVTVSGAAEAVAKFVEELKAESVFVREVDSSGSGLSQQSVLRRSVGADATCLGLMKRDADNLSFFLNSLGQLHSLGVKFDPSPLYPPVPLPVPRGTPNIAHLVSWDHSQQWTVAKWNDFATSAQVKHFFRLFWINSAYSKCPNVTCLLTP</sequence>
<organism evidence="1 2">
    <name type="scientific">Dermacentor silvarum</name>
    <name type="common">Tick</name>
    <dbReference type="NCBI Taxonomy" id="543639"/>
    <lineage>
        <taxon>Eukaryota</taxon>
        <taxon>Metazoa</taxon>
        <taxon>Ecdysozoa</taxon>
        <taxon>Arthropoda</taxon>
        <taxon>Chelicerata</taxon>
        <taxon>Arachnida</taxon>
        <taxon>Acari</taxon>
        <taxon>Parasitiformes</taxon>
        <taxon>Ixodida</taxon>
        <taxon>Ixodoidea</taxon>
        <taxon>Ixodidae</taxon>
        <taxon>Rhipicephalinae</taxon>
        <taxon>Dermacentor</taxon>
    </lineage>
</organism>
<accession>A0ACB8D2U4</accession>
<comment type="caution">
    <text evidence="1">The sequence shown here is derived from an EMBL/GenBank/DDBJ whole genome shotgun (WGS) entry which is preliminary data.</text>
</comment>
<dbReference type="Proteomes" id="UP000821865">
    <property type="component" value="Chromosome 3"/>
</dbReference>
<proteinExistence type="predicted"/>
<evidence type="ECO:0000313" key="1">
    <source>
        <dbReference type="EMBL" id="KAH7958700.1"/>
    </source>
</evidence>
<name>A0ACB8D2U4_DERSI</name>
<reference evidence="1" key="1">
    <citation type="submission" date="2020-05" db="EMBL/GenBank/DDBJ databases">
        <title>Large-scale comparative analyses of tick genomes elucidate their genetic diversity and vector capacities.</title>
        <authorList>
            <person name="Jia N."/>
            <person name="Wang J."/>
            <person name="Shi W."/>
            <person name="Du L."/>
            <person name="Sun Y."/>
            <person name="Zhan W."/>
            <person name="Jiang J."/>
            <person name="Wang Q."/>
            <person name="Zhang B."/>
            <person name="Ji P."/>
            <person name="Sakyi L.B."/>
            <person name="Cui X."/>
            <person name="Yuan T."/>
            <person name="Jiang B."/>
            <person name="Yang W."/>
            <person name="Lam T.T.-Y."/>
            <person name="Chang Q."/>
            <person name="Ding S."/>
            <person name="Wang X."/>
            <person name="Zhu J."/>
            <person name="Ruan X."/>
            <person name="Zhao L."/>
            <person name="Wei J."/>
            <person name="Que T."/>
            <person name="Du C."/>
            <person name="Cheng J."/>
            <person name="Dai P."/>
            <person name="Han X."/>
            <person name="Huang E."/>
            <person name="Gao Y."/>
            <person name="Liu J."/>
            <person name="Shao H."/>
            <person name="Ye R."/>
            <person name="Li L."/>
            <person name="Wei W."/>
            <person name="Wang X."/>
            <person name="Wang C."/>
            <person name="Yang T."/>
            <person name="Huo Q."/>
            <person name="Li W."/>
            <person name="Guo W."/>
            <person name="Chen H."/>
            <person name="Zhou L."/>
            <person name="Ni X."/>
            <person name="Tian J."/>
            <person name="Zhou Y."/>
            <person name="Sheng Y."/>
            <person name="Liu T."/>
            <person name="Pan Y."/>
            <person name="Xia L."/>
            <person name="Li J."/>
            <person name="Zhao F."/>
            <person name="Cao W."/>
        </authorList>
    </citation>
    <scope>NUCLEOTIDE SEQUENCE</scope>
    <source>
        <strain evidence="1">Dsil-2018</strain>
    </source>
</reference>